<dbReference type="Proteomes" id="UP000284548">
    <property type="component" value="Unassembled WGS sequence"/>
</dbReference>
<evidence type="ECO:0008006" key="3">
    <source>
        <dbReference type="Google" id="ProtNLM"/>
    </source>
</evidence>
<gene>
    <name evidence="1" type="ORF">DW192_16100</name>
</gene>
<evidence type="ECO:0000313" key="1">
    <source>
        <dbReference type="EMBL" id="RHH74097.1"/>
    </source>
</evidence>
<dbReference type="PROSITE" id="PS51257">
    <property type="entry name" value="PROKAR_LIPOPROTEIN"/>
    <property type="match status" value="1"/>
</dbReference>
<name>A0A3R6L682_9BACT</name>
<proteinExistence type="predicted"/>
<sequence length="186" mass="22367">MLKYKFFIYILLFITFVSCRYRQNVTDKKVSIFYFTGNIDTYRQLECEDIEKFSENTKYDDTLFVKKYVIEQVSQKIQYAKRDTSRCYTNDSPIIYVDIHGMKLCINAKGNICWIKKHGRYELYKISDKVAYLLKCNSNYYNNMSMNDLFNDYGIKKYGIPNGYKDINARKDSKRKESYKILVYFN</sequence>
<dbReference type="AlphaFoldDB" id="A0A3R6L682"/>
<evidence type="ECO:0000313" key="2">
    <source>
        <dbReference type="Proteomes" id="UP000284548"/>
    </source>
</evidence>
<dbReference type="EMBL" id="QRKB01000090">
    <property type="protein sequence ID" value="RHH74097.1"/>
    <property type="molecule type" value="Genomic_DNA"/>
</dbReference>
<reference evidence="1 2" key="1">
    <citation type="submission" date="2018-08" db="EMBL/GenBank/DDBJ databases">
        <title>A genome reference for cultivated species of the human gut microbiota.</title>
        <authorList>
            <person name="Zou Y."/>
            <person name="Xue W."/>
            <person name="Luo G."/>
        </authorList>
    </citation>
    <scope>NUCLEOTIDE SEQUENCE [LARGE SCALE GENOMIC DNA]</scope>
    <source>
        <strain evidence="1 2">AM16-54</strain>
    </source>
</reference>
<protein>
    <recommendedName>
        <fullName evidence="3">Lipoprotein</fullName>
    </recommendedName>
</protein>
<comment type="caution">
    <text evidence="1">The sequence shown here is derived from an EMBL/GenBank/DDBJ whole genome shotgun (WGS) entry which is preliminary data.</text>
</comment>
<organism evidence="1 2">
    <name type="scientific">Segatella copri</name>
    <dbReference type="NCBI Taxonomy" id="165179"/>
    <lineage>
        <taxon>Bacteria</taxon>
        <taxon>Pseudomonadati</taxon>
        <taxon>Bacteroidota</taxon>
        <taxon>Bacteroidia</taxon>
        <taxon>Bacteroidales</taxon>
        <taxon>Prevotellaceae</taxon>
        <taxon>Segatella</taxon>
    </lineage>
</organism>
<accession>A0A3R6L682</accession>